<keyword evidence="6" id="KW-0808">Transferase</keyword>
<dbReference type="GO" id="GO:0015648">
    <property type="term" value="F:lipid-linked peptidoglycan transporter activity"/>
    <property type="evidence" value="ECO:0007669"/>
    <property type="project" value="TreeGrafter"/>
</dbReference>
<feature type="transmembrane region" description="Helical" evidence="21">
    <location>
        <begin position="222"/>
        <end position="239"/>
    </location>
</feature>
<evidence type="ECO:0000256" key="17">
    <source>
        <dbReference type="ARBA" id="ARBA00041185"/>
    </source>
</evidence>
<dbReference type="GO" id="GO:0051301">
    <property type="term" value="P:cell division"/>
    <property type="evidence" value="ECO:0007669"/>
    <property type="project" value="UniProtKB-KW"/>
</dbReference>
<evidence type="ECO:0000256" key="11">
    <source>
        <dbReference type="ARBA" id="ARBA00023136"/>
    </source>
</evidence>
<feature type="transmembrane region" description="Helical" evidence="21">
    <location>
        <begin position="110"/>
        <end position="128"/>
    </location>
</feature>
<feature type="transmembrane region" description="Helical" evidence="21">
    <location>
        <begin position="200"/>
        <end position="217"/>
    </location>
</feature>
<feature type="transmembrane region" description="Helical" evidence="21">
    <location>
        <begin position="308"/>
        <end position="327"/>
    </location>
</feature>
<keyword evidence="13" id="KW-0961">Cell wall biogenesis/degradation</keyword>
<comment type="caution">
    <text evidence="22">The sequence shown here is derived from an EMBL/GenBank/DDBJ whole genome shotgun (WGS) entry which is preliminary data.</text>
</comment>
<evidence type="ECO:0000256" key="9">
    <source>
        <dbReference type="ARBA" id="ARBA00022984"/>
    </source>
</evidence>
<evidence type="ECO:0000313" key="22">
    <source>
        <dbReference type="EMBL" id="RCL38745.1"/>
    </source>
</evidence>
<gene>
    <name evidence="22" type="primary">ftsW</name>
    <name evidence="22" type="ORF">DBW97_01670</name>
</gene>
<keyword evidence="12" id="KW-0131">Cell cycle</keyword>
<keyword evidence="9" id="KW-0573">Peptidoglycan synthesis</keyword>
<feature type="transmembrane region" description="Helical" evidence="21">
    <location>
        <begin position="339"/>
        <end position="362"/>
    </location>
</feature>
<feature type="transmembrane region" description="Helical" evidence="21">
    <location>
        <begin position="84"/>
        <end position="104"/>
    </location>
</feature>
<evidence type="ECO:0000256" key="5">
    <source>
        <dbReference type="ARBA" id="ARBA00022676"/>
    </source>
</evidence>
<keyword evidence="11 21" id="KW-0472">Membrane</keyword>
<dbReference type="GO" id="GO:0009252">
    <property type="term" value="P:peptidoglycan biosynthetic process"/>
    <property type="evidence" value="ECO:0007669"/>
    <property type="project" value="UniProtKB-KW"/>
</dbReference>
<comment type="pathway">
    <text evidence="2">Cell wall biogenesis; peptidoglycan biosynthesis.</text>
</comment>
<comment type="subcellular location">
    <subcellularLocation>
        <location evidence="1">Cell membrane</location>
        <topology evidence="1">Multi-pass membrane protein</topology>
    </subcellularLocation>
</comment>
<dbReference type="EC" id="2.4.99.28" evidence="19"/>
<evidence type="ECO:0000256" key="19">
    <source>
        <dbReference type="ARBA" id="ARBA00044770"/>
    </source>
</evidence>
<keyword evidence="3" id="KW-1003">Cell membrane</keyword>
<dbReference type="InterPro" id="IPR013437">
    <property type="entry name" value="FtsW"/>
</dbReference>
<dbReference type="PANTHER" id="PTHR30474:SF2">
    <property type="entry name" value="PEPTIDOGLYCAN GLYCOSYLTRANSFERASE FTSW-RELATED"/>
    <property type="match status" value="1"/>
</dbReference>
<proteinExistence type="inferred from homology"/>
<dbReference type="EMBL" id="QOPD01000002">
    <property type="protein sequence ID" value="RCL38745.1"/>
    <property type="molecule type" value="Genomic_DNA"/>
</dbReference>
<evidence type="ECO:0000256" key="15">
    <source>
        <dbReference type="ARBA" id="ARBA00033270"/>
    </source>
</evidence>
<evidence type="ECO:0000256" key="10">
    <source>
        <dbReference type="ARBA" id="ARBA00022989"/>
    </source>
</evidence>
<dbReference type="GO" id="GO:0032153">
    <property type="term" value="C:cell division site"/>
    <property type="evidence" value="ECO:0007669"/>
    <property type="project" value="TreeGrafter"/>
</dbReference>
<dbReference type="GO" id="GO:0005886">
    <property type="term" value="C:plasma membrane"/>
    <property type="evidence" value="ECO:0007669"/>
    <property type="project" value="UniProtKB-SubCell"/>
</dbReference>
<keyword evidence="4" id="KW-0132">Cell division</keyword>
<keyword evidence="5" id="KW-0328">Glycosyltransferase</keyword>
<feature type="transmembrane region" description="Helical" evidence="21">
    <location>
        <begin position="382"/>
        <end position="399"/>
    </location>
</feature>
<sequence length="406" mass="46247">MIRSYFPLAIQVVMIFQISRKGVSIFPRSLRFTLIKNKNELFDRYLVLPFLALTCLSLVFIYSSSNVMANEIYSDPYFFFKRQLFAISIALIASVIFLFIPTSFYRENGAILVIVSILLLFVVALPFIGTEVNGSRRWLNLRIFNLQPSEVAKIFIPIYLCGYCLRRKEQLETKWRGFLKPLILVAICCLLLLLEPDVGATAVLFAVSIIILFLGGAKTSQLIMLAFIFFALISTFVYFDEERFSRVLSFSDPFDDPFGTDYQLLNALIASVQGGIFGMGVGESTQKYFFLPEAHTDFIFSIYIEESGILGLIILTVIYGVILFRLFSLVKESAKKNFFFIHLLISSFFLIFFIQTLLNIFVNLGILPTKGLALPFMSYGRSSVIMNFIALAITLRASWELKNNIR</sequence>
<keyword evidence="7 21" id="KW-0812">Transmembrane</keyword>
<organism evidence="22 23">
    <name type="scientific">SAR86 cluster bacterium</name>
    <dbReference type="NCBI Taxonomy" id="2030880"/>
    <lineage>
        <taxon>Bacteria</taxon>
        <taxon>Pseudomonadati</taxon>
        <taxon>Pseudomonadota</taxon>
        <taxon>Gammaproteobacteria</taxon>
        <taxon>SAR86 cluster</taxon>
    </lineage>
</organism>
<accession>A0A368BNT4</accession>
<evidence type="ECO:0000256" key="4">
    <source>
        <dbReference type="ARBA" id="ARBA00022618"/>
    </source>
</evidence>
<dbReference type="GO" id="GO:0071555">
    <property type="term" value="P:cell wall organization"/>
    <property type="evidence" value="ECO:0007669"/>
    <property type="project" value="UniProtKB-KW"/>
</dbReference>
<evidence type="ECO:0000256" key="7">
    <source>
        <dbReference type="ARBA" id="ARBA00022692"/>
    </source>
</evidence>
<name>A0A368BNT4_9GAMM</name>
<comment type="catalytic activity">
    <reaction evidence="20">
        <text>[GlcNAc-(1-&gt;4)-Mur2Ac(oyl-L-Ala-gamma-D-Glu-L-Lys-D-Ala-D-Ala)](n)-di-trans,octa-cis-undecaprenyl diphosphate + beta-D-GlcNAc-(1-&gt;4)-Mur2Ac(oyl-L-Ala-gamma-D-Glu-L-Lys-D-Ala-D-Ala)-di-trans,octa-cis-undecaprenyl diphosphate = [GlcNAc-(1-&gt;4)-Mur2Ac(oyl-L-Ala-gamma-D-Glu-L-Lys-D-Ala-D-Ala)](n+1)-di-trans,octa-cis-undecaprenyl diphosphate + di-trans,octa-cis-undecaprenyl diphosphate + H(+)</text>
        <dbReference type="Rhea" id="RHEA:23708"/>
        <dbReference type="Rhea" id="RHEA-COMP:9602"/>
        <dbReference type="Rhea" id="RHEA-COMP:9603"/>
        <dbReference type="ChEBI" id="CHEBI:15378"/>
        <dbReference type="ChEBI" id="CHEBI:58405"/>
        <dbReference type="ChEBI" id="CHEBI:60033"/>
        <dbReference type="ChEBI" id="CHEBI:78435"/>
        <dbReference type="EC" id="2.4.99.28"/>
    </reaction>
</comment>
<dbReference type="GO" id="GO:0008360">
    <property type="term" value="P:regulation of cell shape"/>
    <property type="evidence" value="ECO:0007669"/>
    <property type="project" value="UniProtKB-KW"/>
</dbReference>
<dbReference type="Proteomes" id="UP000252147">
    <property type="component" value="Unassembled WGS sequence"/>
</dbReference>
<evidence type="ECO:0000256" key="18">
    <source>
        <dbReference type="ARBA" id="ARBA00041418"/>
    </source>
</evidence>
<feature type="transmembrane region" description="Helical" evidence="21">
    <location>
        <begin position="45"/>
        <end position="63"/>
    </location>
</feature>
<evidence type="ECO:0000256" key="8">
    <source>
        <dbReference type="ARBA" id="ARBA00022960"/>
    </source>
</evidence>
<evidence type="ECO:0000313" key="23">
    <source>
        <dbReference type="Proteomes" id="UP000252147"/>
    </source>
</evidence>
<evidence type="ECO:0000256" key="1">
    <source>
        <dbReference type="ARBA" id="ARBA00004651"/>
    </source>
</evidence>
<dbReference type="AlphaFoldDB" id="A0A368BNT4"/>
<dbReference type="GO" id="GO:0008955">
    <property type="term" value="F:peptidoglycan glycosyltransferase activity"/>
    <property type="evidence" value="ECO:0007669"/>
    <property type="project" value="UniProtKB-EC"/>
</dbReference>
<evidence type="ECO:0000256" key="14">
    <source>
        <dbReference type="ARBA" id="ARBA00032370"/>
    </source>
</evidence>
<keyword evidence="8" id="KW-0133">Cell shape</keyword>
<evidence type="ECO:0000256" key="6">
    <source>
        <dbReference type="ARBA" id="ARBA00022679"/>
    </source>
</evidence>
<evidence type="ECO:0000256" key="3">
    <source>
        <dbReference type="ARBA" id="ARBA00022475"/>
    </source>
</evidence>
<protein>
    <recommendedName>
        <fullName evidence="17">Probable peptidoglycan glycosyltransferase FtsW</fullName>
        <ecNumber evidence="19">2.4.99.28</ecNumber>
    </recommendedName>
    <alternativeName>
        <fullName evidence="18">Cell division protein FtsW</fullName>
    </alternativeName>
    <alternativeName>
        <fullName evidence="15">Cell wall polymerase</fullName>
    </alternativeName>
    <alternativeName>
        <fullName evidence="14">Peptidoglycan polymerase</fullName>
    </alternativeName>
</protein>
<evidence type="ECO:0000256" key="2">
    <source>
        <dbReference type="ARBA" id="ARBA00004752"/>
    </source>
</evidence>
<dbReference type="PANTHER" id="PTHR30474">
    <property type="entry name" value="CELL CYCLE PROTEIN"/>
    <property type="match status" value="1"/>
</dbReference>
<dbReference type="Pfam" id="PF01098">
    <property type="entry name" value="FTSW_RODA_SPOVE"/>
    <property type="match status" value="1"/>
</dbReference>
<evidence type="ECO:0000256" key="16">
    <source>
        <dbReference type="ARBA" id="ARBA00038053"/>
    </source>
</evidence>
<dbReference type="InterPro" id="IPR001182">
    <property type="entry name" value="FtsW/RodA"/>
</dbReference>
<evidence type="ECO:0000256" key="12">
    <source>
        <dbReference type="ARBA" id="ARBA00023306"/>
    </source>
</evidence>
<evidence type="ECO:0000256" key="13">
    <source>
        <dbReference type="ARBA" id="ARBA00023316"/>
    </source>
</evidence>
<evidence type="ECO:0000256" key="20">
    <source>
        <dbReference type="ARBA" id="ARBA00049902"/>
    </source>
</evidence>
<comment type="similarity">
    <text evidence="16">Belongs to the SEDS family. FtsW subfamily.</text>
</comment>
<reference evidence="22 23" key="1">
    <citation type="journal article" date="2018" name="Microbiome">
        <title>Fine metagenomic profile of the Mediterranean stratified and mixed water columns revealed by assembly and recruitment.</title>
        <authorList>
            <person name="Haro-Moreno J.M."/>
            <person name="Lopez-Perez M."/>
            <person name="De La Torre J.R."/>
            <person name="Picazo A."/>
            <person name="Camacho A."/>
            <person name="Rodriguez-Valera F."/>
        </authorList>
    </citation>
    <scope>NUCLEOTIDE SEQUENCE [LARGE SCALE GENOMIC DNA]</scope>
    <source>
        <strain evidence="22">MED-G83</strain>
    </source>
</reference>
<feature type="transmembrane region" description="Helical" evidence="21">
    <location>
        <begin position="177"/>
        <end position="194"/>
    </location>
</feature>
<keyword evidence="10 21" id="KW-1133">Transmembrane helix</keyword>
<evidence type="ECO:0000256" key="21">
    <source>
        <dbReference type="SAM" id="Phobius"/>
    </source>
</evidence>
<dbReference type="NCBIfam" id="TIGR02614">
    <property type="entry name" value="ftsW"/>
    <property type="match status" value="1"/>
</dbReference>